<dbReference type="HAMAP" id="MF_01485">
    <property type="entry name" value="RecB"/>
    <property type="match status" value="1"/>
</dbReference>
<keyword evidence="8 15" id="KW-0067">ATP-binding</keyword>
<feature type="binding site" evidence="15">
    <location>
        <position position="1119"/>
    </location>
    <ligand>
        <name>Mg(2+)</name>
        <dbReference type="ChEBI" id="CHEBI:18420"/>
    </ligand>
</feature>
<dbReference type="GO" id="GO:0000287">
    <property type="term" value="F:magnesium ion binding"/>
    <property type="evidence" value="ECO:0007669"/>
    <property type="project" value="UniProtKB-UniRule"/>
</dbReference>
<dbReference type="GO" id="GO:0008854">
    <property type="term" value="F:exodeoxyribonuclease V activity"/>
    <property type="evidence" value="ECO:0007669"/>
    <property type="project" value="UniProtKB-EC"/>
</dbReference>
<feature type="binding site" evidence="15">
    <location>
        <position position="1132"/>
    </location>
    <ligand>
        <name>Mg(2+)</name>
        <dbReference type="ChEBI" id="CHEBI:18420"/>
    </ligand>
</feature>
<dbReference type="PANTHER" id="PTHR11070:SF23">
    <property type="entry name" value="RECBCD ENZYME SUBUNIT RECB"/>
    <property type="match status" value="1"/>
</dbReference>
<keyword evidence="10 15" id="KW-0238">DNA-binding</keyword>
<evidence type="ECO:0000256" key="2">
    <source>
        <dbReference type="ARBA" id="ARBA00022723"/>
    </source>
</evidence>
<dbReference type="InterPro" id="IPR000212">
    <property type="entry name" value="DNA_helicase_UvrD/REP"/>
</dbReference>
<evidence type="ECO:0000256" key="8">
    <source>
        <dbReference type="ARBA" id="ARBA00022840"/>
    </source>
</evidence>
<evidence type="ECO:0000256" key="17">
    <source>
        <dbReference type="SAM" id="MobiDB-lite"/>
    </source>
</evidence>
<comment type="catalytic activity">
    <reaction evidence="15">
        <text>Exonucleolytic cleavage (in the presence of ATP) in either 5'- to 3'- or 3'- to 5'-direction to yield 5'-phosphooligonucleotides.</text>
        <dbReference type="EC" id="3.1.11.5"/>
    </reaction>
</comment>
<dbReference type="GO" id="GO:0009338">
    <property type="term" value="C:exodeoxyribonuclease V complex"/>
    <property type="evidence" value="ECO:0007669"/>
    <property type="project" value="TreeGrafter"/>
</dbReference>
<dbReference type="Pfam" id="PF12705">
    <property type="entry name" value="PDDEXK_1"/>
    <property type="match status" value="1"/>
</dbReference>
<evidence type="ECO:0000256" key="10">
    <source>
        <dbReference type="ARBA" id="ARBA00023125"/>
    </source>
</evidence>
<evidence type="ECO:0000256" key="5">
    <source>
        <dbReference type="ARBA" id="ARBA00022801"/>
    </source>
</evidence>
<comment type="subunit">
    <text evidence="15">Heterotrimer of RecB, RecC and RecD. All subunits contribute to DNA-binding. Interacts with RecA.</text>
</comment>
<feature type="binding site" evidence="16">
    <location>
        <begin position="19"/>
        <end position="26"/>
    </location>
    <ligand>
        <name>ATP</name>
        <dbReference type="ChEBI" id="CHEBI:30616"/>
    </ligand>
</feature>
<evidence type="ECO:0000256" key="3">
    <source>
        <dbReference type="ARBA" id="ARBA00022741"/>
    </source>
</evidence>
<dbReference type="InterPro" id="IPR014017">
    <property type="entry name" value="DNA_helicase_UvrD-like_C"/>
</dbReference>
<evidence type="ECO:0000313" key="22">
    <source>
        <dbReference type="Proteomes" id="UP000887212"/>
    </source>
</evidence>
<evidence type="ECO:0000256" key="14">
    <source>
        <dbReference type="ARBA" id="ARBA00048988"/>
    </source>
</evidence>
<dbReference type="EC" id="5.6.2.4" evidence="15"/>
<dbReference type="GO" id="GO:0005524">
    <property type="term" value="F:ATP binding"/>
    <property type="evidence" value="ECO:0007669"/>
    <property type="project" value="UniProtKB-UniRule"/>
</dbReference>
<sequence>MNDLNLHDSPFTGRSLIEASAGTGKTWTLTALYARLLLERELSVGQILVVTYTTAATAELRERIRARLAELLALYEGGSSTDAFLVELHRRHPGEAARRRLLLAVHGFDEAAIFTIHGFCQRALQDSAFEAGGDFDAELTQDDREVLDALLGDAWRHVLAGADPAWARYLAKQKVTPATLRQALRSHLGKPYLRVEPRERVGEVELNAASAAWQAAAQLWRAEGYAWVEVLREHGGLSQSTHKAAKLPLWSAELDAYFADPAALFEAPDGLVKLGAAALLKATKKNFEAPHSAVAEALDALGAALESALPAGRQKLIALQVELLDRLNVELPQRKAAQRLLAFDDLLNNLDQALQGAAGEDLAARLREQYPLALIDEFQDTDPIQYAIFDRIYPKAAGVASGLPARRASSEGRDSTASTARSERETDNAGESRSSPRGDLCFVGDPKQAIYAFRGADLATYLQARDAAVRQYDLPFNYRSTPALIKALNQLFARPQPFAEKGLIYPPVSAGKKARATLVLPEQDGAAPLGLVWLGDEGLNKARAGELAALDTARRIASLLAASAQGKAYFEDDGGRKPLKGGDIAVLVSNHREAASVAAELAARGVPSVRRGRDSVWHSEEAAELAAVLAAYAEPGREGVLRYALATRLLGRDAAQIARCQEVEQEWDRERAAAEQYHQLWQQQGFMRVFRAWLDQERVAERLLAGIDGERRLTNLLHLGELLQAESLQRPGLEPLLAWFAAQRGSEGAGEDALLRLESDAERVQIVTIHTSKGLEYPLVFCPFLWDGRLLGQHTDSARCHDEQGQPLLDLGSDRLGEHLQAARRESFAEKLRLTYVALTRARDRLWLHWGPVALPKPNQKTGKLPDEGLHSSALAWLLHGRELPGDDALGELATYLAGQEGPALAAELDELAGSSAGLIARLAPLTEEAQAAGTGRAEPPQAQQLFERSLHSAWRIGSFSGLAAGMHMEAPDRDALALVDASEPGAGFFAFPRGARAGTCLHAILEDWMRGKGSLEQLVPLALQEHGIDAELWGAIAIAQLQAVLDTDLDGQGLRLSALQANRRLPELGFTFPVERLDVERLRALLADPAFGLPEPMRQAAERLQFDELKGYLKGFIDLTFEHAGRWYILDYKSNWLGPTAAHYGAERLEQAIAAEHYHLQYLIYLVALRRFLRTRLAEFSDAQLGGAWYLFLRGMPAAGVYFARPADSLLDALDKLFTEAK</sequence>
<evidence type="ECO:0000256" key="16">
    <source>
        <dbReference type="PROSITE-ProRule" id="PRU00560"/>
    </source>
</evidence>
<comment type="function">
    <text evidence="15">A helicase/nuclease that prepares dsDNA breaks (DSB) for recombinational DNA repair. Binds to DSBs and unwinds DNA via a highly rapid and processive ATP-dependent bidirectional helicase activity. Unwinds dsDNA until it encounters a Chi (crossover hotspot instigator) sequence from the 3' direction. Cuts ssDNA a few nucleotides 3' to the Chi site. The properties and activities of the enzyme are changed at Chi. The Chi-altered holoenzyme produces a long 3'-ssDNA overhang and facilitates RecA-binding to the ssDNA for homologous DNA recombination and repair. Holoenzyme degrades any linearized DNA that is unable to undergo homologous recombination. In the holoenzyme this subunit contributes ATPase, 3'-5' helicase, exonuclease activity and loads RecA onto ssDNA.</text>
</comment>
<dbReference type="RefSeq" id="WP_203789764.1">
    <property type="nucleotide sequence ID" value="NZ_AP024354.1"/>
</dbReference>
<keyword evidence="12 15" id="KW-0413">Isomerase</keyword>
<dbReference type="Proteomes" id="UP000887228">
    <property type="component" value="Unassembled WGS sequence"/>
</dbReference>
<dbReference type="PANTHER" id="PTHR11070">
    <property type="entry name" value="UVRD / RECB / PCRA DNA HELICASE FAMILY MEMBER"/>
    <property type="match status" value="1"/>
</dbReference>
<comment type="domain">
    <text evidence="15">The C-terminal domain has nuclease activity and interacts with RecD. It interacts with RecA, facilitating its loading onto ssDNA.</text>
</comment>
<dbReference type="GO" id="GO:0043138">
    <property type="term" value="F:3'-5' DNA helicase activity"/>
    <property type="evidence" value="ECO:0007669"/>
    <property type="project" value="UniProtKB-UniRule"/>
</dbReference>
<dbReference type="Gene3D" id="3.90.320.10">
    <property type="match status" value="1"/>
</dbReference>
<dbReference type="Proteomes" id="UP000887212">
    <property type="component" value="Unassembled WGS sequence"/>
</dbReference>
<keyword evidence="2 15" id="KW-0479">Metal-binding</keyword>
<evidence type="ECO:0000256" key="7">
    <source>
        <dbReference type="ARBA" id="ARBA00022839"/>
    </source>
</evidence>
<feature type="domain" description="UvrD-like helicase C-terminal" evidence="19">
    <location>
        <begin position="482"/>
        <end position="774"/>
    </location>
</feature>
<dbReference type="PROSITE" id="PS51217">
    <property type="entry name" value="UVRD_HELICASE_CTER"/>
    <property type="match status" value="1"/>
</dbReference>
<dbReference type="CDD" id="cd22352">
    <property type="entry name" value="RecB_C-like"/>
    <property type="match status" value="1"/>
</dbReference>
<dbReference type="Pfam" id="PF00580">
    <property type="entry name" value="UvrD-helicase"/>
    <property type="match status" value="2"/>
</dbReference>
<evidence type="ECO:0000256" key="13">
    <source>
        <dbReference type="ARBA" id="ARBA00034617"/>
    </source>
</evidence>
<keyword evidence="3 15" id="KW-0547">Nucleotide-binding</keyword>
<evidence type="ECO:0000259" key="18">
    <source>
        <dbReference type="PROSITE" id="PS51198"/>
    </source>
</evidence>
<dbReference type="Gene3D" id="3.40.50.300">
    <property type="entry name" value="P-loop containing nucleotide triphosphate hydrolases"/>
    <property type="match status" value="2"/>
</dbReference>
<dbReference type="EC" id="3.1.11.5" evidence="15"/>
<dbReference type="EMBL" id="BPMT01000015">
    <property type="protein sequence ID" value="GIZ94262.1"/>
    <property type="molecule type" value="Genomic_DNA"/>
</dbReference>
<dbReference type="GO" id="GO:0000724">
    <property type="term" value="P:double-strand break repair via homologous recombination"/>
    <property type="evidence" value="ECO:0007669"/>
    <property type="project" value="UniProtKB-UniRule"/>
</dbReference>
<evidence type="ECO:0000256" key="1">
    <source>
        <dbReference type="ARBA" id="ARBA00022722"/>
    </source>
</evidence>
<evidence type="ECO:0000259" key="19">
    <source>
        <dbReference type="PROSITE" id="PS51217"/>
    </source>
</evidence>
<dbReference type="InterPro" id="IPR038726">
    <property type="entry name" value="PDDEXK_AddAB-type"/>
</dbReference>
<comment type="cofactor">
    <cofactor evidence="15">
        <name>Mg(2+)</name>
        <dbReference type="ChEBI" id="CHEBI:18420"/>
    </cofactor>
    <text evidence="15">Binds 1 Mg(2+) ion per subunit.</text>
</comment>
<evidence type="ECO:0000313" key="23">
    <source>
        <dbReference type="Proteomes" id="UP000887228"/>
    </source>
</evidence>
<dbReference type="InterPro" id="IPR011335">
    <property type="entry name" value="Restrct_endonuc-II-like"/>
</dbReference>
<keyword evidence="7 15" id="KW-0269">Exonuclease</keyword>
<keyword evidence="1 15" id="KW-0540">Nuclease</keyword>
<comment type="catalytic activity">
    <reaction evidence="14 15">
        <text>ATP + H2O = ADP + phosphate + H(+)</text>
        <dbReference type="Rhea" id="RHEA:13065"/>
        <dbReference type="ChEBI" id="CHEBI:15377"/>
        <dbReference type="ChEBI" id="CHEBI:15378"/>
        <dbReference type="ChEBI" id="CHEBI:30616"/>
        <dbReference type="ChEBI" id="CHEBI:43474"/>
        <dbReference type="ChEBI" id="CHEBI:456216"/>
        <dbReference type="EC" id="5.6.2.4"/>
    </reaction>
</comment>
<evidence type="ECO:0000256" key="6">
    <source>
        <dbReference type="ARBA" id="ARBA00022806"/>
    </source>
</evidence>
<comment type="caution">
    <text evidence="20">The sequence shown here is derived from an EMBL/GenBank/DDBJ whole genome shotgun (WGS) entry which is preliminary data.</text>
</comment>
<feature type="region of interest" description="DNA-binding and helicase activity, interacts with RecC" evidence="15">
    <location>
        <begin position="1"/>
        <end position="906"/>
    </location>
</feature>
<dbReference type="InterPro" id="IPR004586">
    <property type="entry name" value="RecB"/>
</dbReference>
<feature type="active site" description="For nuclease activity" evidence="15">
    <location>
        <position position="1132"/>
    </location>
</feature>
<keyword evidence="6 15" id="KW-0347">Helicase</keyword>
<dbReference type="AlphaFoldDB" id="A0AA37CI88"/>
<keyword evidence="11 15" id="KW-0234">DNA repair</keyword>
<dbReference type="PROSITE" id="PS51198">
    <property type="entry name" value="UVRD_HELICASE_ATP_BIND"/>
    <property type="match status" value="1"/>
</dbReference>
<comment type="similarity">
    <text evidence="15">Belongs to the helicase family. UvrD subfamily.</text>
</comment>
<name>A0AA37CI88_AQUAC</name>
<keyword evidence="5 15" id="KW-0378">Hydrolase</keyword>
<evidence type="ECO:0000313" key="21">
    <source>
        <dbReference type="EMBL" id="GIZ94262.1"/>
    </source>
</evidence>
<reference evidence="20 23" key="1">
    <citation type="submission" date="2021-07" db="EMBL/GenBank/DDBJ databases">
        <title>Whole genome sequencing of carbapenem-resistant Pseudomonas spp. isolated in Japan.</title>
        <authorList>
            <person name="Suzuki M."/>
            <person name="Maehana S."/>
            <person name="Kitasato H."/>
        </authorList>
    </citation>
    <scope>NUCLEOTIDE SEQUENCE</scope>
    <source>
        <strain evidence="20">KAM435</strain>
        <strain evidence="21 23">KAM436</strain>
    </source>
</reference>
<evidence type="ECO:0000256" key="15">
    <source>
        <dbReference type="HAMAP-Rule" id="MF_01485"/>
    </source>
</evidence>
<evidence type="ECO:0000256" key="4">
    <source>
        <dbReference type="ARBA" id="ARBA00022763"/>
    </source>
</evidence>
<dbReference type="InterPro" id="IPR027417">
    <property type="entry name" value="P-loop_NTPase"/>
</dbReference>
<keyword evidence="9 15" id="KW-0460">Magnesium</keyword>
<dbReference type="GO" id="GO:0005829">
    <property type="term" value="C:cytosol"/>
    <property type="evidence" value="ECO:0007669"/>
    <property type="project" value="TreeGrafter"/>
</dbReference>
<feature type="region of interest" description="Disordered" evidence="17">
    <location>
        <begin position="403"/>
        <end position="438"/>
    </location>
</feature>
<keyword evidence="4 15" id="KW-0227">DNA damage</keyword>
<evidence type="ECO:0000256" key="11">
    <source>
        <dbReference type="ARBA" id="ARBA00023204"/>
    </source>
</evidence>
<dbReference type="Gene3D" id="1.10.3170.10">
    <property type="entry name" value="Recbcd, chain B, domain 2"/>
    <property type="match status" value="1"/>
</dbReference>
<feature type="binding site" evidence="15">
    <location>
        <position position="1003"/>
    </location>
    <ligand>
        <name>Mg(2+)</name>
        <dbReference type="ChEBI" id="CHEBI:18420"/>
    </ligand>
</feature>
<dbReference type="InterPro" id="IPR011604">
    <property type="entry name" value="PDDEXK-like_dom_sf"/>
</dbReference>
<feature type="domain" description="UvrD-like helicase ATP-binding" evidence="18">
    <location>
        <begin position="1"/>
        <end position="481"/>
    </location>
</feature>
<evidence type="ECO:0000313" key="20">
    <source>
        <dbReference type="EMBL" id="GIZ89779.1"/>
    </source>
</evidence>
<evidence type="ECO:0000256" key="12">
    <source>
        <dbReference type="ARBA" id="ARBA00023235"/>
    </source>
</evidence>
<gene>
    <name evidence="15 20" type="primary">recB</name>
    <name evidence="20" type="ORF">KAM435_31060</name>
    <name evidence="21" type="ORF">KAM436_32300</name>
</gene>
<dbReference type="Pfam" id="PF13361">
    <property type="entry name" value="UvrD_C"/>
    <property type="match status" value="1"/>
</dbReference>
<dbReference type="SUPFAM" id="SSF52540">
    <property type="entry name" value="P-loop containing nucleoside triphosphate hydrolases"/>
    <property type="match status" value="1"/>
</dbReference>
<comment type="miscellaneous">
    <text evidence="15">In the RecBCD complex, RecB has a slow 3'-5' helicase, an exonuclease activity and loads RecA onto ssDNA, RecD has a fast 5'-3' helicase activity, while RecC stimulates the ATPase and processivity of the RecB helicase and contributes to recognition of the Chi site.</text>
</comment>
<dbReference type="Gene3D" id="1.10.486.10">
    <property type="entry name" value="PCRA, domain 4"/>
    <property type="match status" value="1"/>
</dbReference>
<dbReference type="InterPro" id="IPR014016">
    <property type="entry name" value="UvrD-like_ATP-bd"/>
</dbReference>
<comment type="catalytic activity">
    <reaction evidence="13 15">
        <text>Couples ATP hydrolysis with the unwinding of duplex DNA by translocating in the 3'-5' direction.</text>
        <dbReference type="EC" id="5.6.2.4"/>
    </reaction>
</comment>
<protein>
    <recommendedName>
        <fullName evidence="15">RecBCD enzyme subunit RecB</fullName>
        <ecNumber evidence="15">3.1.11.5</ecNumber>
        <ecNumber evidence="15">5.6.2.4</ecNumber>
    </recommendedName>
    <alternativeName>
        <fullName evidence="15">DNA 3'-5' helicase subunit RecB</fullName>
    </alternativeName>
    <alternativeName>
        <fullName evidence="15">Exonuclease V subunit RecB</fullName>
        <shortName evidence="15">ExoV subunit RecB</shortName>
    </alternativeName>
    <alternativeName>
        <fullName evidence="15">Helicase/nuclease RecBCD subunit RecB</fullName>
    </alternativeName>
</protein>
<dbReference type="SUPFAM" id="SSF52980">
    <property type="entry name" value="Restriction endonuclease-like"/>
    <property type="match status" value="1"/>
</dbReference>
<comment type="domain">
    <text evidence="15">The N-terminal DNA-binding domain is a ssDNA-dependent ATPase and has ATP-dependent 3'-5' helicase function. This domain interacts with RecC.</text>
</comment>
<dbReference type="GO" id="GO:0003677">
    <property type="term" value="F:DNA binding"/>
    <property type="evidence" value="ECO:0007669"/>
    <property type="project" value="UniProtKB-UniRule"/>
</dbReference>
<accession>A0AA37CI88</accession>
<dbReference type="EMBL" id="BPMS01000015">
    <property type="protein sequence ID" value="GIZ89779.1"/>
    <property type="molecule type" value="Genomic_DNA"/>
</dbReference>
<organism evidence="20 22">
    <name type="scientific">Aquipseudomonas alcaligenes</name>
    <name type="common">Pseudomonas alcaligenes</name>
    <dbReference type="NCBI Taxonomy" id="43263"/>
    <lineage>
        <taxon>Bacteria</taxon>
        <taxon>Pseudomonadati</taxon>
        <taxon>Pseudomonadota</taxon>
        <taxon>Gammaproteobacteria</taxon>
        <taxon>Pseudomonadales</taxon>
        <taxon>Pseudomonadaceae</taxon>
        <taxon>Aquipseudomonas</taxon>
    </lineage>
</organism>
<proteinExistence type="inferred from homology"/>
<evidence type="ECO:0000256" key="9">
    <source>
        <dbReference type="ARBA" id="ARBA00022842"/>
    </source>
</evidence>
<feature type="region of interest" description="Nuclease activity, interacts with RecD and RecA" evidence="15">
    <location>
        <begin position="954"/>
        <end position="1223"/>
    </location>
</feature>